<accession>A0AAD5MCD7</accession>
<evidence type="ECO:0000313" key="3">
    <source>
        <dbReference type="Proteomes" id="UP001196413"/>
    </source>
</evidence>
<sequence length="91" mass="10366">MPVFPTFHSNTSVPSRPEFLHYPMGLSRKQKRLLMPYEYKNCSNAANAARRIKPGRPTELAPCFSKTMQNRHSQKDQGRIGQSRDSTATTL</sequence>
<keyword evidence="3" id="KW-1185">Reference proteome</keyword>
<evidence type="ECO:0000313" key="2">
    <source>
        <dbReference type="EMBL" id="KAJ1354248.1"/>
    </source>
</evidence>
<comment type="caution">
    <text evidence="2">The sequence shown here is derived from an EMBL/GenBank/DDBJ whole genome shotgun (WGS) entry which is preliminary data.</text>
</comment>
<proteinExistence type="predicted"/>
<protein>
    <submittedName>
        <fullName evidence="2">Uncharacterized protein</fullName>
    </submittedName>
</protein>
<reference evidence="2" key="1">
    <citation type="submission" date="2021-06" db="EMBL/GenBank/DDBJ databases">
        <title>Parelaphostrongylus tenuis whole genome reference sequence.</title>
        <authorList>
            <person name="Garwood T.J."/>
            <person name="Larsen P.A."/>
            <person name="Fountain-Jones N.M."/>
            <person name="Garbe J.R."/>
            <person name="Macchietto M.G."/>
            <person name="Kania S.A."/>
            <person name="Gerhold R.W."/>
            <person name="Richards J.E."/>
            <person name="Wolf T.M."/>
        </authorList>
    </citation>
    <scope>NUCLEOTIDE SEQUENCE</scope>
    <source>
        <strain evidence="2">MNPRO001-30</strain>
        <tissue evidence="2">Meninges</tissue>
    </source>
</reference>
<dbReference type="Proteomes" id="UP001196413">
    <property type="component" value="Unassembled WGS sequence"/>
</dbReference>
<feature type="region of interest" description="Disordered" evidence="1">
    <location>
        <begin position="48"/>
        <end position="91"/>
    </location>
</feature>
<dbReference type="EMBL" id="JAHQIW010002002">
    <property type="protein sequence ID" value="KAJ1354248.1"/>
    <property type="molecule type" value="Genomic_DNA"/>
</dbReference>
<organism evidence="2 3">
    <name type="scientific">Parelaphostrongylus tenuis</name>
    <name type="common">Meningeal worm</name>
    <dbReference type="NCBI Taxonomy" id="148309"/>
    <lineage>
        <taxon>Eukaryota</taxon>
        <taxon>Metazoa</taxon>
        <taxon>Ecdysozoa</taxon>
        <taxon>Nematoda</taxon>
        <taxon>Chromadorea</taxon>
        <taxon>Rhabditida</taxon>
        <taxon>Rhabditina</taxon>
        <taxon>Rhabditomorpha</taxon>
        <taxon>Strongyloidea</taxon>
        <taxon>Metastrongylidae</taxon>
        <taxon>Parelaphostrongylus</taxon>
    </lineage>
</organism>
<evidence type="ECO:0000256" key="1">
    <source>
        <dbReference type="SAM" id="MobiDB-lite"/>
    </source>
</evidence>
<gene>
    <name evidence="2" type="ORF">KIN20_011122</name>
</gene>
<dbReference type="AlphaFoldDB" id="A0AAD5MCD7"/>
<name>A0AAD5MCD7_PARTN</name>